<proteinExistence type="predicted"/>
<dbReference type="RefSeq" id="WP_339112522.1">
    <property type="nucleotide sequence ID" value="NZ_JAYWLC010000001.1"/>
</dbReference>
<organism evidence="2 3">
    <name type="scientific">Thioclava kandeliae</name>
    <dbReference type="NCBI Taxonomy" id="3070818"/>
    <lineage>
        <taxon>Bacteria</taxon>
        <taxon>Pseudomonadati</taxon>
        <taxon>Pseudomonadota</taxon>
        <taxon>Alphaproteobacteria</taxon>
        <taxon>Rhodobacterales</taxon>
        <taxon>Paracoccaceae</taxon>
        <taxon>Thioclava</taxon>
    </lineage>
</organism>
<keyword evidence="3" id="KW-1185">Reference proteome</keyword>
<dbReference type="EMBL" id="JAYWLC010000001">
    <property type="protein sequence ID" value="MER5170185.1"/>
    <property type="molecule type" value="Genomic_DNA"/>
</dbReference>
<comment type="caution">
    <text evidence="2">The sequence shown here is derived from an EMBL/GenBank/DDBJ whole genome shotgun (WGS) entry which is preliminary data.</text>
</comment>
<name>A0ABV1SBB0_9RHOB</name>
<keyword evidence="1" id="KW-0812">Transmembrane</keyword>
<evidence type="ECO:0000256" key="1">
    <source>
        <dbReference type="SAM" id="Phobius"/>
    </source>
</evidence>
<keyword evidence="1" id="KW-0472">Membrane</keyword>
<evidence type="ECO:0000313" key="3">
    <source>
        <dbReference type="Proteomes" id="UP001438953"/>
    </source>
</evidence>
<feature type="transmembrane region" description="Helical" evidence="1">
    <location>
        <begin position="21"/>
        <end position="43"/>
    </location>
</feature>
<protein>
    <submittedName>
        <fullName evidence="2">Uncharacterized protein</fullName>
    </submittedName>
</protein>
<dbReference type="Proteomes" id="UP001438953">
    <property type="component" value="Unassembled WGS sequence"/>
</dbReference>
<accession>A0ABV1SBB0</accession>
<keyword evidence="1" id="KW-1133">Transmembrane helix</keyword>
<sequence length="59" mass="6977">MNLIWFFRMAKWVRHPPSKRQVRIVLIVAACALLILGLDWLGLWPDWAQMQPGGRHRIN</sequence>
<evidence type="ECO:0000313" key="2">
    <source>
        <dbReference type="EMBL" id="MER5170185.1"/>
    </source>
</evidence>
<gene>
    <name evidence="2" type="ORF">VSX56_00230</name>
</gene>
<reference evidence="2 3" key="1">
    <citation type="submission" date="2024-06" db="EMBL/GenBank/DDBJ databases">
        <title>Thioclava kandeliae sp. nov. from a rhizosphere soil sample of Kandelia candel in a mangrove.</title>
        <authorList>
            <person name="Mu T."/>
        </authorList>
    </citation>
    <scope>NUCLEOTIDE SEQUENCE [LARGE SCALE GENOMIC DNA]</scope>
    <source>
        <strain evidence="2 3">CPCC 100088</strain>
    </source>
</reference>